<organism evidence="3 4">
    <name type="scientific">Erythroxylum novogranatense</name>
    <dbReference type="NCBI Taxonomy" id="1862640"/>
    <lineage>
        <taxon>Eukaryota</taxon>
        <taxon>Viridiplantae</taxon>
        <taxon>Streptophyta</taxon>
        <taxon>Embryophyta</taxon>
        <taxon>Tracheophyta</taxon>
        <taxon>Spermatophyta</taxon>
        <taxon>Magnoliopsida</taxon>
        <taxon>eudicotyledons</taxon>
        <taxon>Gunneridae</taxon>
        <taxon>Pentapetalae</taxon>
        <taxon>rosids</taxon>
        <taxon>fabids</taxon>
        <taxon>Malpighiales</taxon>
        <taxon>Erythroxylaceae</taxon>
        <taxon>Erythroxylum</taxon>
    </lineage>
</organism>
<comment type="caution">
    <text evidence="3">The sequence shown here is derived from an EMBL/GenBank/DDBJ whole genome shotgun (WGS) entry which is preliminary data.</text>
</comment>
<reference evidence="3 4" key="1">
    <citation type="submission" date="2021-09" db="EMBL/GenBank/DDBJ databases">
        <title>Genomic insights and catalytic innovation underlie evolution of tropane alkaloids biosynthesis.</title>
        <authorList>
            <person name="Wang Y.-J."/>
            <person name="Tian T."/>
            <person name="Huang J.-P."/>
            <person name="Huang S.-X."/>
        </authorList>
    </citation>
    <scope>NUCLEOTIDE SEQUENCE [LARGE SCALE GENOMIC DNA]</scope>
    <source>
        <strain evidence="3">KIB-2018</strain>
        <tissue evidence="3">Leaf</tissue>
    </source>
</reference>
<evidence type="ECO:0000313" key="3">
    <source>
        <dbReference type="EMBL" id="KAJ8764601.1"/>
    </source>
</evidence>
<protein>
    <recommendedName>
        <fullName evidence="2">DUF4283 domain-containing protein</fullName>
    </recommendedName>
</protein>
<name>A0AAV8TCR5_9ROSI</name>
<dbReference type="Proteomes" id="UP001159364">
    <property type="component" value="Linkage Group LG05"/>
</dbReference>
<accession>A0AAV8TCR5</accession>
<evidence type="ECO:0000256" key="1">
    <source>
        <dbReference type="SAM" id="MobiDB-lite"/>
    </source>
</evidence>
<proteinExistence type="predicted"/>
<keyword evidence="4" id="KW-1185">Reference proteome</keyword>
<dbReference type="InterPro" id="IPR025558">
    <property type="entry name" value="DUF4283"/>
</dbReference>
<dbReference type="EMBL" id="JAIWQS010000005">
    <property type="protein sequence ID" value="KAJ8764601.1"/>
    <property type="molecule type" value="Genomic_DNA"/>
</dbReference>
<feature type="domain" description="DUF4283" evidence="2">
    <location>
        <begin position="1"/>
        <end position="52"/>
    </location>
</feature>
<evidence type="ECO:0000313" key="4">
    <source>
        <dbReference type="Proteomes" id="UP001159364"/>
    </source>
</evidence>
<feature type="region of interest" description="Disordered" evidence="1">
    <location>
        <begin position="78"/>
        <end position="102"/>
    </location>
</feature>
<dbReference type="Pfam" id="PF14111">
    <property type="entry name" value="DUF4283"/>
    <property type="match status" value="1"/>
</dbReference>
<gene>
    <name evidence="3" type="ORF">K2173_006473</name>
</gene>
<sequence length="307" mass="35356">MKSVLADLWHPLGGVTISDLGAKRYLFRFYNHVDLNRAIEGAPWLFNKHLLIWSGGDDMSFMETDSMGRLSLSGQEENVGLNIPHDPKKRPRQEKSKSSSNISNAQDLLGDLCPLANDSSAQRFFRFDNSWLGEEGLEAVVREGWSRFNAGDFMQKRDDLISDVKNWGRKRNRFFWKRRNFVVRQLENHSDNANVAEIAKLKDECNQILLTEDTRRKQQAKLFWYKHGDKNSKFFHQHIKGRRATNKVKSLKSNSGQIVTDMGGLSSIVQDHFEKLFERNTVADFDRLVGITARTVSLEDYAFCPNP</sequence>
<evidence type="ECO:0000259" key="2">
    <source>
        <dbReference type="Pfam" id="PF14111"/>
    </source>
</evidence>
<dbReference type="AlphaFoldDB" id="A0AAV8TCR5"/>